<evidence type="ECO:0000313" key="3">
    <source>
        <dbReference type="Proteomes" id="UP000008068"/>
    </source>
</evidence>
<dbReference type="Proteomes" id="UP000008068">
    <property type="component" value="Unassembled WGS sequence"/>
</dbReference>
<gene>
    <name evidence="2" type="ORF">CAEBREN_06263</name>
</gene>
<dbReference type="OMA" id="INIHHNP"/>
<dbReference type="InterPro" id="IPR053079">
    <property type="entry name" value="SPS2_domain"/>
</dbReference>
<dbReference type="PANTHER" id="PTHR21662:SF14">
    <property type="entry name" value="INSULIN_EGF-RECEPTOR L DOMAIN PROTEIN-RELATED"/>
    <property type="match status" value="1"/>
</dbReference>
<organism evidence="3">
    <name type="scientific">Caenorhabditis brenneri</name>
    <name type="common">Nematode worm</name>
    <dbReference type="NCBI Taxonomy" id="135651"/>
    <lineage>
        <taxon>Eukaryota</taxon>
        <taxon>Metazoa</taxon>
        <taxon>Ecdysozoa</taxon>
        <taxon>Nematoda</taxon>
        <taxon>Chromadorea</taxon>
        <taxon>Rhabditida</taxon>
        <taxon>Rhabditina</taxon>
        <taxon>Rhabditomorpha</taxon>
        <taxon>Rhabditoidea</taxon>
        <taxon>Rhabditidae</taxon>
        <taxon>Peloderinae</taxon>
        <taxon>Caenorhabditis</taxon>
    </lineage>
</organism>
<evidence type="ECO:0000313" key="2">
    <source>
        <dbReference type="EMBL" id="EGT51807.1"/>
    </source>
</evidence>
<dbReference type="AlphaFoldDB" id="G0N3S7"/>
<dbReference type="InterPro" id="IPR000494">
    <property type="entry name" value="Rcpt_L-dom"/>
</dbReference>
<reference evidence="3" key="1">
    <citation type="submission" date="2011-07" db="EMBL/GenBank/DDBJ databases">
        <authorList>
            <consortium name="Caenorhabditis brenneri Sequencing and Analysis Consortium"/>
            <person name="Wilson R.K."/>
        </authorList>
    </citation>
    <scope>NUCLEOTIDE SEQUENCE [LARGE SCALE GENOMIC DNA]</scope>
    <source>
        <strain evidence="3">PB2801</strain>
    </source>
</reference>
<proteinExistence type="predicted"/>
<dbReference type="OrthoDB" id="5869109at2759"/>
<evidence type="ECO:0000259" key="1">
    <source>
        <dbReference type="Pfam" id="PF01030"/>
    </source>
</evidence>
<sequence>MHPELSSKTIEFFPKCEEVCGLLVFNSNTDLSEIQLKDVFMNMKKLIGGVRVENSNLTNLSFFTVPEGKKYMDFDCLPYGVQIRNNPKLTDVTMLWKLYYWLDFDKRECDIRIENNPILNVENLCYYGYLYIFINIRTEGNLKNCGCRGSDFPSEKENLEQIRDCKLILNGLRLENVAEAENIPWNATEIRGEIVARNSSFEDLSFLKNLGTLKVSNPSIRERIMVDIRDNKEMRRWGLAKLKEFPNIWNGYLFVNFENLHPDFCLTIEELIIFLKSNVIFVNLHAKYCQGYGDLKGSKMCAFGNMSSLEKNCEYILGNVEIGPGDEKYVSKLESVTIIFGTLKIENTTLKDLSFLGLLSYMTSLEDFSPIIQIVSNKNMKEAYLPSMLNIITKGENYAIIHNNHPSLVSYDGFELYHSIWTSRPVYFGGILGCPSDKFSVLGPKFFESCSILTRGLQLTNSSFSQDLYSFSNIKTINGAIEISNTNLQNLSFLENVKTIQDEEFMGNGGIRINIHHNPEMRRLGLKALKNIFFLNSNTINLEQLHPDFCLTISEMIAFLDPSIQFLNIDAKFCDDIDDEQVCKFENISSLKTGCVYILGDVKVENGDEDFVEKLKSVLIIFGSLRIQNTQLSDLRFLTNLKKMANLNCK</sequence>
<accession>G0N3S7</accession>
<dbReference type="Pfam" id="PF01030">
    <property type="entry name" value="Recep_L_domain"/>
    <property type="match status" value="4"/>
</dbReference>
<dbReference type="PANTHER" id="PTHR21662">
    <property type="entry name" value="RECEPTOR PROTEIN-TYROSINE KINASE"/>
    <property type="match status" value="1"/>
</dbReference>
<dbReference type="STRING" id="135651.G0N3S7"/>
<protein>
    <recommendedName>
        <fullName evidence="1">Receptor L-domain domain-containing protein</fullName>
    </recommendedName>
</protein>
<dbReference type="eggNOG" id="ENOG502TJE5">
    <property type="taxonomic scope" value="Eukaryota"/>
</dbReference>
<feature type="domain" description="Receptor L-domain" evidence="1">
    <location>
        <begin position="594"/>
        <end position="644"/>
    </location>
</feature>
<dbReference type="InterPro" id="IPR036941">
    <property type="entry name" value="Rcpt_L-dom_sf"/>
</dbReference>
<keyword evidence="3" id="KW-1185">Reference proteome</keyword>
<dbReference type="SUPFAM" id="SSF52058">
    <property type="entry name" value="L domain-like"/>
    <property type="match status" value="5"/>
</dbReference>
<feature type="domain" description="Receptor L-domain" evidence="1">
    <location>
        <begin position="450"/>
        <end position="532"/>
    </location>
</feature>
<feature type="domain" description="Receptor L-domain" evidence="1">
    <location>
        <begin position="312"/>
        <end position="405"/>
    </location>
</feature>
<dbReference type="HOGENOM" id="CLU_358725_0_0_1"/>
<dbReference type="InParanoid" id="G0N3S7"/>
<feature type="domain" description="Receptor L-domain" evidence="1">
    <location>
        <begin position="165"/>
        <end position="267"/>
    </location>
</feature>
<name>G0N3S7_CAEBE</name>
<dbReference type="Gene3D" id="3.80.20.20">
    <property type="entry name" value="Receptor L-domain"/>
    <property type="match status" value="5"/>
</dbReference>
<dbReference type="EMBL" id="GL379835">
    <property type="protein sequence ID" value="EGT51807.1"/>
    <property type="molecule type" value="Genomic_DNA"/>
</dbReference>